<dbReference type="InterPro" id="IPR023631">
    <property type="entry name" value="Amidase_dom"/>
</dbReference>
<evidence type="ECO:0000259" key="3">
    <source>
        <dbReference type="Pfam" id="PF01425"/>
    </source>
</evidence>
<protein>
    <submittedName>
        <fullName evidence="4">Amidase</fullName>
    </submittedName>
</protein>
<dbReference type="PROSITE" id="PS00571">
    <property type="entry name" value="AMIDASES"/>
    <property type="match status" value="1"/>
</dbReference>
<feature type="compositionally biased region" description="Polar residues" evidence="2">
    <location>
        <begin position="147"/>
        <end position="157"/>
    </location>
</feature>
<dbReference type="EMBL" id="BSOJ01000009">
    <property type="protein sequence ID" value="GLR25852.1"/>
    <property type="molecule type" value="Genomic_DNA"/>
</dbReference>
<comment type="caution">
    <text evidence="4">The sequence shown here is derived from an EMBL/GenBank/DDBJ whole genome shotgun (WGS) entry which is preliminary data.</text>
</comment>
<evidence type="ECO:0000313" key="5">
    <source>
        <dbReference type="Proteomes" id="UP001156664"/>
    </source>
</evidence>
<dbReference type="InterPro" id="IPR020556">
    <property type="entry name" value="Amidase_CS"/>
</dbReference>
<evidence type="ECO:0000256" key="2">
    <source>
        <dbReference type="SAM" id="MobiDB-lite"/>
    </source>
</evidence>
<dbReference type="Pfam" id="PF01425">
    <property type="entry name" value="Amidase"/>
    <property type="match status" value="1"/>
</dbReference>
<dbReference type="SUPFAM" id="SSF75304">
    <property type="entry name" value="Amidase signature (AS) enzymes"/>
    <property type="match status" value="1"/>
</dbReference>
<keyword evidence="5" id="KW-1185">Reference proteome</keyword>
<reference evidence="5" key="1">
    <citation type="journal article" date="2019" name="Int. J. Syst. Evol. Microbiol.">
        <title>The Global Catalogue of Microorganisms (GCM) 10K type strain sequencing project: providing services to taxonomists for standard genome sequencing and annotation.</title>
        <authorList>
            <consortium name="The Broad Institute Genomics Platform"/>
            <consortium name="The Broad Institute Genome Sequencing Center for Infectious Disease"/>
            <person name="Wu L."/>
            <person name="Ma J."/>
        </authorList>
    </citation>
    <scope>NUCLEOTIDE SEQUENCE [LARGE SCALE GENOMIC DNA]</scope>
    <source>
        <strain evidence="5">NBRC 105857</strain>
    </source>
</reference>
<dbReference type="RefSeq" id="WP_284280293.1">
    <property type="nucleotide sequence ID" value="NZ_BSOJ01000009.1"/>
</dbReference>
<sequence>MTTISTFRDDALGNDDAVELSTKLQRGKVSARELTLAAIERLELANPTLNATACLQLERALDQALQLEARRAELTQFAGIPSFLKDNLDLQGLPTRHGSSGTSQIIKDQSSAFTEQLAGTGLVFLGKTRLPEFGLTATTEFSRDQPTRNPWSTQHTTGGSSGGSAAMVAAGVVPIAHANDGGGSIRIPASCCGLVGLKPSRGRTALNEMAQKLPINIVSDGVVTRTVRDTAATMAFLERQYKNPSLPPLGWLQNPPAKRLKIGYFTSKVTGGSAHPDCVDAVELTAKKCEALGHHVEPMAIPIQSQFADDFLLYWGMLAASLVHFGKLAVDRQFDSSRLEPLTYGLARHFRKNLLRFPFALNRLKRFTLDYKNVFSDYDVLLSPTLGMPPTLLGELNPRIEFEEVREKLIGFAAYTAAQNVAGAPGISLPMHQSAEGLPIGVHFSGPLGYEATLIELAIELEQAYPFQSLPVLRQAAA</sequence>
<evidence type="ECO:0000313" key="4">
    <source>
        <dbReference type="EMBL" id="GLR25852.1"/>
    </source>
</evidence>
<name>A0ABQ5YQY1_9BURK</name>
<dbReference type="PANTHER" id="PTHR11895">
    <property type="entry name" value="TRANSAMIDASE"/>
    <property type="match status" value="1"/>
</dbReference>
<organism evidence="4 5">
    <name type="scientific">Limnobacter litoralis</name>
    <dbReference type="NCBI Taxonomy" id="481366"/>
    <lineage>
        <taxon>Bacteria</taxon>
        <taxon>Pseudomonadati</taxon>
        <taxon>Pseudomonadota</taxon>
        <taxon>Betaproteobacteria</taxon>
        <taxon>Burkholderiales</taxon>
        <taxon>Burkholderiaceae</taxon>
        <taxon>Limnobacter</taxon>
    </lineage>
</organism>
<dbReference type="NCBIfam" id="NF005899">
    <property type="entry name" value="PRK07869.1"/>
    <property type="match status" value="1"/>
</dbReference>
<dbReference type="PANTHER" id="PTHR11895:SF7">
    <property type="entry name" value="GLUTAMYL-TRNA(GLN) AMIDOTRANSFERASE SUBUNIT A, MITOCHONDRIAL"/>
    <property type="match status" value="1"/>
</dbReference>
<proteinExistence type="inferred from homology"/>
<dbReference type="Proteomes" id="UP001156664">
    <property type="component" value="Unassembled WGS sequence"/>
</dbReference>
<feature type="region of interest" description="Disordered" evidence="2">
    <location>
        <begin position="141"/>
        <end position="163"/>
    </location>
</feature>
<evidence type="ECO:0000256" key="1">
    <source>
        <dbReference type="ARBA" id="ARBA00009199"/>
    </source>
</evidence>
<dbReference type="InterPro" id="IPR036928">
    <property type="entry name" value="AS_sf"/>
</dbReference>
<gene>
    <name evidence="4" type="ORF">GCM10007875_09400</name>
</gene>
<feature type="domain" description="Amidase" evidence="3">
    <location>
        <begin position="33"/>
        <end position="454"/>
    </location>
</feature>
<dbReference type="Gene3D" id="3.90.1300.10">
    <property type="entry name" value="Amidase signature (AS) domain"/>
    <property type="match status" value="1"/>
</dbReference>
<comment type="similarity">
    <text evidence="1">Belongs to the amidase family.</text>
</comment>
<accession>A0ABQ5YQY1</accession>
<dbReference type="InterPro" id="IPR000120">
    <property type="entry name" value="Amidase"/>
</dbReference>